<dbReference type="EMBL" id="UYRX01000274">
    <property type="protein sequence ID" value="VDK79059.1"/>
    <property type="molecule type" value="Genomic_DNA"/>
</dbReference>
<evidence type="ECO:0000256" key="4">
    <source>
        <dbReference type="ARBA" id="ARBA00022989"/>
    </source>
</evidence>
<dbReference type="PANTHER" id="PTHR24241">
    <property type="entry name" value="NEUROPEPTIDE RECEPTOR-RELATED G-PROTEIN COUPLED RECEPTOR"/>
    <property type="match status" value="1"/>
</dbReference>
<dbReference type="OrthoDB" id="6022667at2759"/>
<dbReference type="GO" id="GO:0032870">
    <property type="term" value="P:cellular response to hormone stimulus"/>
    <property type="evidence" value="ECO:0007669"/>
    <property type="project" value="TreeGrafter"/>
</dbReference>
<dbReference type="OMA" id="CITCIIS"/>
<gene>
    <name evidence="9" type="ORF">NLS_LOCUS4334</name>
</gene>
<evidence type="ECO:0000313" key="10">
    <source>
        <dbReference type="Proteomes" id="UP000277928"/>
    </source>
</evidence>
<evidence type="ECO:0000256" key="1">
    <source>
        <dbReference type="ARBA" id="ARBA00004651"/>
    </source>
</evidence>
<dbReference type="PRINTS" id="PR00237">
    <property type="entry name" value="GPCRRHODOPSN"/>
</dbReference>
<keyword evidence="2" id="KW-1003">Cell membrane</keyword>
<dbReference type="STRING" id="42156.A0A3P6T714"/>
<dbReference type="SUPFAM" id="SSF81321">
    <property type="entry name" value="Family A G protein-coupled receptor-like"/>
    <property type="match status" value="1"/>
</dbReference>
<dbReference type="GO" id="GO:0005886">
    <property type="term" value="C:plasma membrane"/>
    <property type="evidence" value="ECO:0007669"/>
    <property type="project" value="UniProtKB-SubCell"/>
</dbReference>
<evidence type="ECO:0000256" key="5">
    <source>
        <dbReference type="ARBA" id="ARBA00023136"/>
    </source>
</evidence>
<proteinExistence type="predicted"/>
<keyword evidence="3 7" id="KW-0812">Transmembrane</keyword>
<evidence type="ECO:0000259" key="8">
    <source>
        <dbReference type="PROSITE" id="PS50262"/>
    </source>
</evidence>
<dbReference type="Gene3D" id="1.20.1070.10">
    <property type="entry name" value="Rhodopsin 7-helix transmembrane proteins"/>
    <property type="match status" value="1"/>
</dbReference>
<evidence type="ECO:0000256" key="6">
    <source>
        <dbReference type="ARBA" id="ARBA00023170"/>
    </source>
</evidence>
<dbReference type="GO" id="GO:0042277">
    <property type="term" value="F:peptide binding"/>
    <property type="evidence" value="ECO:0007669"/>
    <property type="project" value="TreeGrafter"/>
</dbReference>
<dbReference type="GO" id="GO:0004930">
    <property type="term" value="F:G protein-coupled receptor activity"/>
    <property type="evidence" value="ECO:0007669"/>
    <property type="project" value="InterPro"/>
</dbReference>
<feature type="transmembrane region" description="Helical" evidence="7">
    <location>
        <begin position="29"/>
        <end position="52"/>
    </location>
</feature>
<sequence length="200" mass="22270">MRLAKTDQEKNLLTAGFYQVLRLEKIYNITHLLLVFWIPTAVVALSYIFVICKFNSMKRQNRQANRPSCITCIISRNKQYGNLSADSRIEMTTATSTLAHANAVSTERISPTPTLKSASTIGPLALQTLSKASKRAKRQAALTLSAYLALWSPYNMLAMMNTLAMPSKNGEVFTDTLNFLNALIVVNPVVNPIIYGLFQH</sequence>
<comment type="subcellular location">
    <subcellularLocation>
        <location evidence="1">Cell membrane</location>
        <topology evidence="1">Multi-pass membrane protein</topology>
    </subcellularLocation>
</comment>
<evidence type="ECO:0000256" key="3">
    <source>
        <dbReference type="ARBA" id="ARBA00022692"/>
    </source>
</evidence>
<keyword evidence="4 7" id="KW-1133">Transmembrane helix</keyword>
<name>A0A3P6T714_LITSI</name>
<reference evidence="9 10" key="1">
    <citation type="submission" date="2018-08" db="EMBL/GenBank/DDBJ databases">
        <authorList>
            <person name="Laetsch R D."/>
            <person name="Stevens L."/>
            <person name="Kumar S."/>
            <person name="Blaxter L. M."/>
        </authorList>
    </citation>
    <scope>NUCLEOTIDE SEQUENCE [LARGE SCALE GENOMIC DNA]</scope>
</reference>
<keyword evidence="10" id="KW-1185">Reference proteome</keyword>
<keyword evidence="6" id="KW-0675">Receptor</keyword>
<feature type="transmembrane region" description="Helical" evidence="7">
    <location>
        <begin position="179"/>
        <end position="198"/>
    </location>
</feature>
<protein>
    <recommendedName>
        <fullName evidence="8">G-protein coupled receptors family 1 profile domain-containing protein</fullName>
    </recommendedName>
</protein>
<dbReference type="PROSITE" id="PS50262">
    <property type="entry name" value="G_PROTEIN_RECEP_F1_2"/>
    <property type="match status" value="1"/>
</dbReference>
<accession>A0A3P6T714</accession>
<dbReference type="Pfam" id="PF00001">
    <property type="entry name" value="7tm_1"/>
    <property type="match status" value="1"/>
</dbReference>
<keyword evidence="5 7" id="KW-0472">Membrane</keyword>
<dbReference type="InterPro" id="IPR017452">
    <property type="entry name" value="GPCR_Rhodpsn_7TM"/>
</dbReference>
<dbReference type="PANTHER" id="PTHR24241:SF76">
    <property type="entry name" value="NEUROPEPTIDE SIFAMIDE RECEPTOR"/>
    <property type="match status" value="1"/>
</dbReference>
<dbReference type="InterPro" id="IPR000276">
    <property type="entry name" value="GPCR_Rhodpsn"/>
</dbReference>
<dbReference type="AlphaFoldDB" id="A0A3P6T714"/>
<organism evidence="9 10">
    <name type="scientific">Litomosoides sigmodontis</name>
    <name type="common">Filarial nematode worm</name>
    <dbReference type="NCBI Taxonomy" id="42156"/>
    <lineage>
        <taxon>Eukaryota</taxon>
        <taxon>Metazoa</taxon>
        <taxon>Ecdysozoa</taxon>
        <taxon>Nematoda</taxon>
        <taxon>Chromadorea</taxon>
        <taxon>Rhabditida</taxon>
        <taxon>Spirurina</taxon>
        <taxon>Spiruromorpha</taxon>
        <taxon>Filarioidea</taxon>
        <taxon>Onchocercidae</taxon>
        <taxon>Litomosoides</taxon>
    </lineage>
</organism>
<evidence type="ECO:0000313" key="9">
    <source>
        <dbReference type="EMBL" id="VDK79059.1"/>
    </source>
</evidence>
<evidence type="ECO:0000256" key="7">
    <source>
        <dbReference type="SAM" id="Phobius"/>
    </source>
</evidence>
<feature type="transmembrane region" description="Helical" evidence="7">
    <location>
        <begin position="140"/>
        <end position="159"/>
    </location>
</feature>
<dbReference type="Proteomes" id="UP000277928">
    <property type="component" value="Unassembled WGS sequence"/>
</dbReference>
<evidence type="ECO:0000256" key="2">
    <source>
        <dbReference type="ARBA" id="ARBA00022475"/>
    </source>
</evidence>
<feature type="domain" description="G-protein coupled receptors family 1 profile" evidence="8">
    <location>
        <begin position="1"/>
        <end position="195"/>
    </location>
</feature>